<name>A0AA95NKY4_9BURK</name>
<evidence type="ECO:0000256" key="2">
    <source>
        <dbReference type="ARBA" id="ARBA00023002"/>
    </source>
</evidence>
<dbReference type="Proteomes" id="UP001177769">
    <property type="component" value="Chromosome"/>
</dbReference>
<gene>
    <name evidence="5" type="ORF">PFX98_22150</name>
</gene>
<reference evidence="5" key="1">
    <citation type="submission" date="2023-01" db="EMBL/GenBank/DDBJ databases">
        <title>Whole genome sequence of Paucibacter sp. S2-9 isolated from pond sediment.</title>
        <authorList>
            <person name="Jung J.Y."/>
        </authorList>
    </citation>
    <scope>NUCLEOTIDE SEQUENCE</scope>
    <source>
        <strain evidence="5">S2-9</strain>
    </source>
</reference>
<dbReference type="EMBL" id="CP116346">
    <property type="protein sequence ID" value="WIT11561.1"/>
    <property type="molecule type" value="Genomic_DNA"/>
</dbReference>
<dbReference type="KEGG" id="pais:PFX98_22150"/>
<dbReference type="GO" id="GO:0016491">
    <property type="term" value="F:oxidoreductase activity"/>
    <property type="evidence" value="ECO:0007669"/>
    <property type="project" value="UniProtKB-KW"/>
</dbReference>
<evidence type="ECO:0000259" key="4">
    <source>
        <dbReference type="SMART" id="SM00822"/>
    </source>
</evidence>
<dbReference type="InterPro" id="IPR002347">
    <property type="entry name" value="SDR_fam"/>
</dbReference>
<dbReference type="AlphaFoldDB" id="A0AA95NKY4"/>
<dbReference type="PANTHER" id="PTHR44196:SF1">
    <property type="entry name" value="DEHYDROGENASE_REDUCTASE SDR FAMILY MEMBER 7B"/>
    <property type="match status" value="1"/>
</dbReference>
<dbReference type="GO" id="GO:0016020">
    <property type="term" value="C:membrane"/>
    <property type="evidence" value="ECO:0007669"/>
    <property type="project" value="TreeGrafter"/>
</dbReference>
<dbReference type="InterPro" id="IPR057326">
    <property type="entry name" value="KR_dom"/>
</dbReference>
<sequence>MFQQQVVVITGGSSGLGPALARRFLAAGARLALLARDAQKLARVRAELLAGAPPGARVETLVCDVCDEAACRLAMQAIAASLGRPDVLVNSAGIVAEGYFQQSDMATQRRIFETNYFGAVNITLAAMPFFSARGSGRIVNIASLAGRLPTFGLTAYGPSKFALVGFSEALRLELKPRGVRVQLACPGEFLTPMALALEATRTPENRQMNQAVPVLSLDAVADGVFAGIAANRFMIVPGRIARALDALHRLAPGLLRWLLDLRLRQVYIGPRQP</sequence>
<comment type="similarity">
    <text evidence="1 3">Belongs to the short-chain dehydrogenases/reductases (SDR) family.</text>
</comment>
<dbReference type="PRINTS" id="PR00081">
    <property type="entry name" value="GDHRDH"/>
</dbReference>
<evidence type="ECO:0000256" key="1">
    <source>
        <dbReference type="ARBA" id="ARBA00006484"/>
    </source>
</evidence>
<dbReference type="PRINTS" id="PR00080">
    <property type="entry name" value="SDRFAMILY"/>
</dbReference>
<keyword evidence="6" id="KW-1185">Reference proteome</keyword>
<dbReference type="Gene3D" id="3.40.50.720">
    <property type="entry name" value="NAD(P)-binding Rossmann-like Domain"/>
    <property type="match status" value="1"/>
</dbReference>
<dbReference type="InterPro" id="IPR036291">
    <property type="entry name" value="NAD(P)-bd_dom_sf"/>
</dbReference>
<evidence type="ECO:0000256" key="3">
    <source>
        <dbReference type="RuleBase" id="RU000363"/>
    </source>
</evidence>
<dbReference type="Pfam" id="PF00106">
    <property type="entry name" value="adh_short"/>
    <property type="match status" value="1"/>
</dbReference>
<dbReference type="SMART" id="SM00822">
    <property type="entry name" value="PKS_KR"/>
    <property type="match status" value="1"/>
</dbReference>
<dbReference type="PANTHER" id="PTHR44196">
    <property type="entry name" value="DEHYDROGENASE/REDUCTASE SDR FAMILY MEMBER 7B"/>
    <property type="match status" value="1"/>
</dbReference>
<feature type="domain" description="Ketoreductase" evidence="4">
    <location>
        <begin position="5"/>
        <end position="187"/>
    </location>
</feature>
<dbReference type="SUPFAM" id="SSF51735">
    <property type="entry name" value="NAD(P)-binding Rossmann-fold domains"/>
    <property type="match status" value="1"/>
</dbReference>
<dbReference type="RefSeq" id="WP_285232644.1">
    <property type="nucleotide sequence ID" value="NZ_CP116346.1"/>
</dbReference>
<keyword evidence="2" id="KW-0560">Oxidoreductase</keyword>
<organism evidence="5 6">
    <name type="scientific">Paucibacter sediminis</name>
    <dbReference type="NCBI Taxonomy" id="3019553"/>
    <lineage>
        <taxon>Bacteria</taxon>
        <taxon>Pseudomonadati</taxon>
        <taxon>Pseudomonadota</taxon>
        <taxon>Betaproteobacteria</taxon>
        <taxon>Burkholderiales</taxon>
        <taxon>Sphaerotilaceae</taxon>
        <taxon>Roseateles</taxon>
    </lineage>
</organism>
<protein>
    <submittedName>
        <fullName evidence="5">SDR family NAD(P)-dependent oxidoreductase</fullName>
    </submittedName>
</protein>
<proteinExistence type="inferred from homology"/>
<accession>A0AA95NKY4</accession>
<evidence type="ECO:0000313" key="6">
    <source>
        <dbReference type="Proteomes" id="UP001177769"/>
    </source>
</evidence>
<evidence type="ECO:0000313" key="5">
    <source>
        <dbReference type="EMBL" id="WIT11561.1"/>
    </source>
</evidence>